<accession>A0AAV4MKZ3</accession>
<protein>
    <submittedName>
        <fullName evidence="1">Uncharacterized protein</fullName>
    </submittedName>
</protein>
<dbReference type="AlphaFoldDB" id="A0AAV4MKZ3"/>
<gene>
    <name evidence="1" type="ORF">CEXT_785691</name>
</gene>
<comment type="caution">
    <text evidence="1">The sequence shown here is derived from an EMBL/GenBank/DDBJ whole genome shotgun (WGS) entry which is preliminary data.</text>
</comment>
<organism evidence="1 2">
    <name type="scientific">Caerostris extrusa</name>
    <name type="common">Bark spider</name>
    <name type="synonym">Caerostris bankana</name>
    <dbReference type="NCBI Taxonomy" id="172846"/>
    <lineage>
        <taxon>Eukaryota</taxon>
        <taxon>Metazoa</taxon>
        <taxon>Ecdysozoa</taxon>
        <taxon>Arthropoda</taxon>
        <taxon>Chelicerata</taxon>
        <taxon>Arachnida</taxon>
        <taxon>Araneae</taxon>
        <taxon>Araneomorphae</taxon>
        <taxon>Entelegynae</taxon>
        <taxon>Araneoidea</taxon>
        <taxon>Araneidae</taxon>
        <taxon>Caerostris</taxon>
    </lineage>
</organism>
<dbReference type="EMBL" id="BPLR01002280">
    <property type="protein sequence ID" value="GIX72131.1"/>
    <property type="molecule type" value="Genomic_DNA"/>
</dbReference>
<keyword evidence="2" id="KW-1185">Reference proteome</keyword>
<name>A0AAV4MKZ3_CAEEX</name>
<proteinExistence type="predicted"/>
<evidence type="ECO:0000313" key="2">
    <source>
        <dbReference type="Proteomes" id="UP001054945"/>
    </source>
</evidence>
<dbReference type="Proteomes" id="UP001054945">
    <property type="component" value="Unassembled WGS sequence"/>
</dbReference>
<evidence type="ECO:0000313" key="1">
    <source>
        <dbReference type="EMBL" id="GIX72131.1"/>
    </source>
</evidence>
<sequence length="121" mass="14214">MNRNKYGVRTSPASEFGRKDQRIPVTRSCLYPPSNELRHHRDTRAKRHTINNKNRRGRLLRHFSAAAELRMRWKLTPSVSFLVAIVHCHITVLLRNGGRTLNTDIRVGVYLFLERTYFAEK</sequence>
<reference evidence="1 2" key="1">
    <citation type="submission" date="2021-06" db="EMBL/GenBank/DDBJ databases">
        <title>Caerostris extrusa draft genome.</title>
        <authorList>
            <person name="Kono N."/>
            <person name="Arakawa K."/>
        </authorList>
    </citation>
    <scope>NUCLEOTIDE SEQUENCE [LARGE SCALE GENOMIC DNA]</scope>
</reference>